<dbReference type="Proteomes" id="UP000596742">
    <property type="component" value="Unassembled WGS sequence"/>
</dbReference>
<accession>A0A8B6GEQ0</accession>
<proteinExistence type="predicted"/>
<sequence>MVIYPAFLKVFAETIENGTEVYQTVFIPAGETNTPLVSSVSSVPLVFAVIGWTLAVVLAGTTVFYKRQLHSQQSNTPVTSNANIIELSGAYDRSDYINADATKDTDGHYESIK</sequence>
<organism evidence="2 3">
    <name type="scientific">Mytilus galloprovincialis</name>
    <name type="common">Mediterranean mussel</name>
    <dbReference type="NCBI Taxonomy" id="29158"/>
    <lineage>
        <taxon>Eukaryota</taxon>
        <taxon>Metazoa</taxon>
        <taxon>Spiralia</taxon>
        <taxon>Lophotrochozoa</taxon>
        <taxon>Mollusca</taxon>
        <taxon>Bivalvia</taxon>
        <taxon>Autobranchia</taxon>
        <taxon>Pteriomorphia</taxon>
        <taxon>Mytilida</taxon>
        <taxon>Mytiloidea</taxon>
        <taxon>Mytilidae</taxon>
        <taxon>Mytilinae</taxon>
        <taxon>Mytilus</taxon>
    </lineage>
</organism>
<keyword evidence="1" id="KW-1133">Transmembrane helix</keyword>
<reference evidence="2" key="1">
    <citation type="submission" date="2018-11" db="EMBL/GenBank/DDBJ databases">
        <authorList>
            <person name="Alioto T."/>
            <person name="Alioto T."/>
        </authorList>
    </citation>
    <scope>NUCLEOTIDE SEQUENCE</scope>
</reference>
<dbReference type="EMBL" id="UYJE01008323">
    <property type="protein sequence ID" value="VDI62954.1"/>
    <property type="molecule type" value="Genomic_DNA"/>
</dbReference>
<feature type="transmembrane region" description="Helical" evidence="1">
    <location>
        <begin position="45"/>
        <end position="65"/>
    </location>
</feature>
<name>A0A8B6GEQ0_MYTGA</name>
<keyword evidence="1" id="KW-0472">Membrane</keyword>
<dbReference type="AlphaFoldDB" id="A0A8B6GEQ0"/>
<protein>
    <submittedName>
        <fullName evidence="2">Uncharacterized protein</fullName>
    </submittedName>
</protein>
<dbReference type="OrthoDB" id="10574940at2759"/>
<keyword evidence="3" id="KW-1185">Reference proteome</keyword>
<comment type="caution">
    <text evidence="2">The sequence shown here is derived from an EMBL/GenBank/DDBJ whole genome shotgun (WGS) entry which is preliminary data.</text>
</comment>
<keyword evidence="1" id="KW-0812">Transmembrane</keyword>
<evidence type="ECO:0000313" key="3">
    <source>
        <dbReference type="Proteomes" id="UP000596742"/>
    </source>
</evidence>
<gene>
    <name evidence="2" type="ORF">MGAL_10B008923</name>
</gene>
<evidence type="ECO:0000313" key="2">
    <source>
        <dbReference type="EMBL" id="VDI62954.1"/>
    </source>
</evidence>
<evidence type="ECO:0000256" key="1">
    <source>
        <dbReference type="SAM" id="Phobius"/>
    </source>
</evidence>